<feature type="domain" description="HTH cro/C1-type" evidence="4">
    <location>
        <begin position="38"/>
        <end position="73"/>
    </location>
</feature>
<keyword evidence="2" id="KW-0238">DNA-binding</keyword>
<evidence type="ECO:0000256" key="3">
    <source>
        <dbReference type="ARBA" id="ARBA00023163"/>
    </source>
</evidence>
<dbReference type="PANTHER" id="PTHR36511">
    <property type="entry name" value="MERR FAMILY BACTERIAL REGULATORY PROTEIN"/>
    <property type="match status" value="1"/>
</dbReference>
<dbReference type="OrthoDB" id="461984at2"/>
<organism evidence="5 6">
    <name type="scientific">Bosea psychrotolerans</name>
    <dbReference type="NCBI Taxonomy" id="1871628"/>
    <lineage>
        <taxon>Bacteria</taxon>
        <taxon>Pseudomonadati</taxon>
        <taxon>Pseudomonadota</taxon>
        <taxon>Alphaproteobacteria</taxon>
        <taxon>Hyphomicrobiales</taxon>
        <taxon>Boseaceae</taxon>
        <taxon>Bosea</taxon>
    </lineage>
</organism>
<evidence type="ECO:0000313" key="5">
    <source>
        <dbReference type="EMBL" id="POR49688.1"/>
    </source>
</evidence>
<dbReference type="Gene3D" id="1.10.260.40">
    <property type="entry name" value="lambda repressor-like DNA-binding domains"/>
    <property type="match status" value="1"/>
</dbReference>
<evidence type="ECO:0000256" key="1">
    <source>
        <dbReference type="ARBA" id="ARBA00023015"/>
    </source>
</evidence>
<dbReference type="CDD" id="cd00093">
    <property type="entry name" value="HTH_XRE"/>
    <property type="match status" value="1"/>
</dbReference>
<accession>A0A2S4M4Q1</accession>
<dbReference type="EMBL" id="PQFZ01000011">
    <property type="protein sequence ID" value="POR49688.1"/>
    <property type="molecule type" value="Genomic_DNA"/>
</dbReference>
<keyword evidence="3" id="KW-0804">Transcription</keyword>
<keyword evidence="6" id="KW-1185">Reference proteome</keyword>
<name>A0A2S4M4Q1_9HYPH</name>
<dbReference type="InterPro" id="IPR052359">
    <property type="entry name" value="HTH-type_reg/antitoxin"/>
</dbReference>
<comment type="caution">
    <text evidence="5">The sequence shown here is derived from an EMBL/GenBank/DDBJ whole genome shotgun (WGS) entry which is preliminary data.</text>
</comment>
<dbReference type="Proteomes" id="UP000236919">
    <property type="component" value="Unassembled WGS sequence"/>
</dbReference>
<evidence type="ECO:0000259" key="4">
    <source>
        <dbReference type="PROSITE" id="PS50943"/>
    </source>
</evidence>
<dbReference type="InterPro" id="IPR001387">
    <property type="entry name" value="Cro/C1-type_HTH"/>
</dbReference>
<dbReference type="PROSITE" id="PS50943">
    <property type="entry name" value="HTH_CROC1"/>
    <property type="match status" value="1"/>
</dbReference>
<dbReference type="PANTHER" id="PTHR36511:SF3">
    <property type="entry name" value="ANTITOXIN HIGA-2"/>
    <property type="match status" value="1"/>
</dbReference>
<reference evidence="5 6" key="1">
    <citation type="submission" date="2018-01" db="EMBL/GenBank/DDBJ databases">
        <title>Genomic Encyclopedia of Type Strains, Phase III (KMG-III): the genomes of soil and plant-associated and newly described type strains.</title>
        <authorList>
            <person name="Whitman W."/>
        </authorList>
    </citation>
    <scope>NUCLEOTIDE SEQUENCE [LARGE SCALE GENOMIC DNA]</scope>
    <source>
        <strain evidence="5 6">1131</strain>
    </source>
</reference>
<dbReference type="Pfam" id="PF01381">
    <property type="entry name" value="HTH_3"/>
    <property type="match status" value="1"/>
</dbReference>
<gene>
    <name evidence="5" type="ORF">CYD53_111183</name>
</gene>
<evidence type="ECO:0000313" key="6">
    <source>
        <dbReference type="Proteomes" id="UP000236919"/>
    </source>
</evidence>
<keyword evidence="1" id="KW-0805">Transcription regulation</keyword>
<dbReference type="SUPFAM" id="SSF47413">
    <property type="entry name" value="lambda repressor-like DNA-binding domains"/>
    <property type="match status" value="1"/>
</dbReference>
<dbReference type="InterPro" id="IPR010982">
    <property type="entry name" value="Lambda_DNA-bd_dom_sf"/>
</dbReference>
<dbReference type="AlphaFoldDB" id="A0A2S4M4Q1"/>
<protein>
    <submittedName>
        <fullName evidence="5">Putative transcriptional regulator</fullName>
    </submittedName>
</protein>
<dbReference type="RefSeq" id="WP_103719636.1">
    <property type="nucleotide sequence ID" value="NZ_PQFZ01000011.1"/>
</dbReference>
<proteinExistence type="predicted"/>
<sequence>MKDADFDGLMRSLGEARAHARGEEVPGLRVRVPAIVDVAAVRARTQLSQVAFARRIGVSPGTLRNWEQKRRAPEGPARVLLAMIARNPRVVEETLEAS</sequence>
<dbReference type="GO" id="GO:0003677">
    <property type="term" value="F:DNA binding"/>
    <property type="evidence" value="ECO:0007669"/>
    <property type="project" value="UniProtKB-KW"/>
</dbReference>
<evidence type="ECO:0000256" key="2">
    <source>
        <dbReference type="ARBA" id="ARBA00023125"/>
    </source>
</evidence>